<name>A0ABC9Y980_GRUJA</name>
<reference evidence="1 2" key="1">
    <citation type="submission" date="2024-06" db="EMBL/GenBank/DDBJ databases">
        <title>The draft genome of Grus japonensis, version 3.</title>
        <authorList>
            <person name="Nabeshima K."/>
            <person name="Suzuki S."/>
            <person name="Onuma M."/>
        </authorList>
    </citation>
    <scope>NUCLEOTIDE SEQUENCE [LARGE SCALE GENOMIC DNA]</scope>
    <source>
        <strain evidence="1 2">451A</strain>
    </source>
</reference>
<proteinExistence type="predicted"/>
<dbReference type="AlphaFoldDB" id="A0ABC9Y980"/>
<dbReference type="Proteomes" id="UP001623348">
    <property type="component" value="Unassembled WGS sequence"/>
</dbReference>
<protein>
    <submittedName>
        <fullName evidence="1">Uncharacterized protein</fullName>
    </submittedName>
</protein>
<sequence>MEGVKSVYRTKSQQQISPPLSYVLSDNGVDVRHAPRCALAVRPLHDWQNADGTLRTKWLVNAKKRNIHKTALLMVSVQEVDGMKM</sequence>
<evidence type="ECO:0000313" key="1">
    <source>
        <dbReference type="EMBL" id="GAB0206116.1"/>
    </source>
</evidence>
<comment type="caution">
    <text evidence="1">The sequence shown here is derived from an EMBL/GenBank/DDBJ whole genome shotgun (WGS) entry which is preliminary data.</text>
</comment>
<evidence type="ECO:0000313" key="2">
    <source>
        <dbReference type="Proteomes" id="UP001623348"/>
    </source>
</evidence>
<accession>A0ABC9Y980</accession>
<organism evidence="1 2">
    <name type="scientific">Grus japonensis</name>
    <name type="common">Japanese crane</name>
    <name type="synonym">Red-crowned crane</name>
    <dbReference type="NCBI Taxonomy" id="30415"/>
    <lineage>
        <taxon>Eukaryota</taxon>
        <taxon>Metazoa</taxon>
        <taxon>Chordata</taxon>
        <taxon>Craniata</taxon>
        <taxon>Vertebrata</taxon>
        <taxon>Euteleostomi</taxon>
        <taxon>Archelosauria</taxon>
        <taxon>Archosauria</taxon>
        <taxon>Dinosauria</taxon>
        <taxon>Saurischia</taxon>
        <taxon>Theropoda</taxon>
        <taxon>Coelurosauria</taxon>
        <taxon>Aves</taxon>
        <taxon>Neognathae</taxon>
        <taxon>Neoaves</taxon>
        <taxon>Gruiformes</taxon>
        <taxon>Gruidae</taxon>
        <taxon>Grus</taxon>
    </lineage>
</organism>
<dbReference type="EMBL" id="BAAFJT010000040">
    <property type="protein sequence ID" value="GAB0206116.1"/>
    <property type="molecule type" value="Genomic_DNA"/>
</dbReference>
<gene>
    <name evidence="1" type="ORF">GRJ2_003077200</name>
</gene>
<keyword evidence="2" id="KW-1185">Reference proteome</keyword>